<accession>A0AAE1KCJ4</accession>
<keyword evidence="2" id="KW-0732">Signal</keyword>
<dbReference type="PANTHER" id="PTHR12300:SF43">
    <property type="entry name" value="HVA22-LIKE PROTEIN"/>
    <property type="match status" value="1"/>
</dbReference>
<reference evidence="3" key="1">
    <citation type="submission" date="2023-10" db="EMBL/GenBank/DDBJ databases">
        <title>Chromosome-level genome of the transformable northern wattle, Acacia crassicarpa.</title>
        <authorList>
            <person name="Massaro I."/>
            <person name="Sinha N.R."/>
            <person name="Poethig S."/>
            <person name="Leichty A.R."/>
        </authorList>
    </citation>
    <scope>NUCLEOTIDE SEQUENCE</scope>
    <source>
        <strain evidence="3">Acra3RX</strain>
        <tissue evidence="3">Leaf</tissue>
    </source>
</reference>
<dbReference type="Pfam" id="PF03134">
    <property type="entry name" value="TB2_DP1_HVA22"/>
    <property type="match status" value="1"/>
</dbReference>
<keyword evidence="1" id="KW-0812">Transmembrane</keyword>
<organism evidence="3 4">
    <name type="scientific">Acacia crassicarpa</name>
    <name type="common">northern wattle</name>
    <dbReference type="NCBI Taxonomy" id="499986"/>
    <lineage>
        <taxon>Eukaryota</taxon>
        <taxon>Viridiplantae</taxon>
        <taxon>Streptophyta</taxon>
        <taxon>Embryophyta</taxon>
        <taxon>Tracheophyta</taxon>
        <taxon>Spermatophyta</taxon>
        <taxon>Magnoliopsida</taxon>
        <taxon>eudicotyledons</taxon>
        <taxon>Gunneridae</taxon>
        <taxon>Pentapetalae</taxon>
        <taxon>rosids</taxon>
        <taxon>fabids</taxon>
        <taxon>Fabales</taxon>
        <taxon>Fabaceae</taxon>
        <taxon>Caesalpinioideae</taxon>
        <taxon>mimosoid clade</taxon>
        <taxon>Acacieae</taxon>
        <taxon>Acacia</taxon>
    </lineage>
</organism>
<keyword evidence="1" id="KW-1133">Transmembrane helix</keyword>
<dbReference type="GO" id="GO:0016020">
    <property type="term" value="C:membrane"/>
    <property type="evidence" value="ECO:0007669"/>
    <property type="project" value="UniProtKB-SubCell"/>
</dbReference>
<name>A0AAE1KCJ4_9FABA</name>
<sequence length="152" mass="17917">MGSSSFFILLLKCIDFLSWPVLALGYPLCASVEAIESDSHSETRNLISYWILLSLIYLFEHAFLKLLQRFQYWHYMKLMMVAFLVTSDFGRAAYVYNQLIKSCIYMNPQTVISRFRSWKNIFSKKEDFKMQAEKYIKQNGTETFEQLLASKV</sequence>
<feature type="signal peptide" evidence="2">
    <location>
        <begin position="1"/>
        <end position="25"/>
    </location>
</feature>
<dbReference type="PANTHER" id="PTHR12300">
    <property type="entry name" value="HVA22-LIKE PROTEINS"/>
    <property type="match status" value="1"/>
</dbReference>
<dbReference type="Proteomes" id="UP001293593">
    <property type="component" value="Unassembled WGS sequence"/>
</dbReference>
<dbReference type="EMBL" id="JAWXYG010000005">
    <property type="protein sequence ID" value="KAK4271339.1"/>
    <property type="molecule type" value="Genomic_DNA"/>
</dbReference>
<gene>
    <name evidence="3" type="ORF">QN277_020046</name>
</gene>
<feature type="chain" id="PRO_5041995608" description="HVA22-like protein" evidence="2">
    <location>
        <begin position="26"/>
        <end position="152"/>
    </location>
</feature>
<evidence type="ECO:0000313" key="4">
    <source>
        <dbReference type="Proteomes" id="UP001293593"/>
    </source>
</evidence>
<evidence type="ECO:0000256" key="1">
    <source>
        <dbReference type="RuleBase" id="RU362006"/>
    </source>
</evidence>
<protein>
    <recommendedName>
        <fullName evidence="1">HVA22-like protein</fullName>
    </recommendedName>
</protein>
<evidence type="ECO:0000313" key="3">
    <source>
        <dbReference type="EMBL" id="KAK4271339.1"/>
    </source>
</evidence>
<proteinExistence type="inferred from homology"/>
<keyword evidence="1" id="KW-0472">Membrane</keyword>
<comment type="subcellular location">
    <subcellularLocation>
        <location evidence="1">Membrane</location>
        <topology evidence="1">Multi-pass membrane protein</topology>
    </subcellularLocation>
</comment>
<dbReference type="InterPro" id="IPR004345">
    <property type="entry name" value="TB2_DP1_HVA22"/>
</dbReference>
<comment type="similarity">
    <text evidence="1">Belongs to the DP1 family.</text>
</comment>
<feature type="transmembrane region" description="Helical" evidence="1">
    <location>
        <begin position="47"/>
        <end position="66"/>
    </location>
</feature>
<feature type="transmembrane region" description="Helical" evidence="1">
    <location>
        <begin position="78"/>
        <end position="96"/>
    </location>
</feature>
<dbReference type="AlphaFoldDB" id="A0AAE1KCJ4"/>
<evidence type="ECO:0000256" key="2">
    <source>
        <dbReference type="SAM" id="SignalP"/>
    </source>
</evidence>
<comment type="caution">
    <text evidence="3">The sequence shown here is derived from an EMBL/GenBank/DDBJ whole genome shotgun (WGS) entry which is preliminary data.</text>
</comment>
<keyword evidence="4" id="KW-1185">Reference proteome</keyword>